<gene>
    <name evidence="2" type="ORF">GCM10025883_06650</name>
</gene>
<evidence type="ECO:0000313" key="3">
    <source>
        <dbReference type="Proteomes" id="UP001157126"/>
    </source>
</evidence>
<name>A0ABQ6IL51_9MICO</name>
<protein>
    <submittedName>
        <fullName evidence="2">Uncharacterized protein</fullName>
    </submittedName>
</protein>
<feature type="compositionally biased region" description="Low complexity" evidence="1">
    <location>
        <begin position="83"/>
        <end position="93"/>
    </location>
</feature>
<comment type="caution">
    <text evidence="2">The sequence shown here is derived from an EMBL/GenBank/DDBJ whole genome shotgun (WGS) entry which is preliminary data.</text>
</comment>
<evidence type="ECO:0000313" key="2">
    <source>
        <dbReference type="EMBL" id="GMA38620.1"/>
    </source>
</evidence>
<reference evidence="3" key="1">
    <citation type="journal article" date="2019" name="Int. J. Syst. Evol. Microbiol.">
        <title>The Global Catalogue of Microorganisms (GCM) 10K type strain sequencing project: providing services to taxonomists for standard genome sequencing and annotation.</title>
        <authorList>
            <consortium name="The Broad Institute Genomics Platform"/>
            <consortium name="The Broad Institute Genome Sequencing Center for Infectious Disease"/>
            <person name="Wu L."/>
            <person name="Ma J."/>
        </authorList>
    </citation>
    <scope>NUCLEOTIDE SEQUENCE [LARGE SCALE GENOMIC DNA]</scope>
    <source>
        <strain evidence="3">NBRC 113072</strain>
    </source>
</reference>
<dbReference type="RefSeq" id="WP_284302674.1">
    <property type="nucleotide sequence ID" value="NZ_BSUO01000001.1"/>
</dbReference>
<sequence>MDLGLTWLGIASLLATLAIAFYVHRLQRKDSESWAEVDGEWKRESTAIFNELREVVRELAEQNAVAQEVRIEADSEPEPGQEPPNSASPSAPAGLSEYVKGLRAENVQLNFDNLRWTKKIRCDGEQRGNLGWFVGDDGENRYFIHRGRGLTVRPSIPRSLLDAWLQDTGREPCEIELDYRTGVGPGNHAWFVRTYDGTTWRVARGEKGRVA</sequence>
<dbReference type="EMBL" id="BSUO01000001">
    <property type="protein sequence ID" value="GMA38620.1"/>
    <property type="molecule type" value="Genomic_DNA"/>
</dbReference>
<proteinExistence type="predicted"/>
<keyword evidence="3" id="KW-1185">Reference proteome</keyword>
<organism evidence="2 3">
    <name type="scientific">Mobilicoccus caccae</name>
    <dbReference type="NCBI Taxonomy" id="1859295"/>
    <lineage>
        <taxon>Bacteria</taxon>
        <taxon>Bacillati</taxon>
        <taxon>Actinomycetota</taxon>
        <taxon>Actinomycetes</taxon>
        <taxon>Micrococcales</taxon>
        <taxon>Dermatophilaceae</taxon>
        <taxon>Mobilicoccus</taxon>
    </lineage>
</organism>
<dbReference type="Proteomes" id="UP001157126">
    <property type="component" value="Unassembled WGS sequence"/>
</dbReference>
<accession>A0ABQ6IL51</accession>
<feature type="region of interest" description="Disordered" evidence="1">
    <location>
        <begin position="71"/>
        <end position="94"/>
    </location>
</feature>
<evidence type="ECO:0000256" key="1">
    <source>
        <dbReference type="SAM" id="MobiDB-lite"/>
    </source>
</evidence>